<feature type="transmembrane region" description="Helical" evidence="10">
    <location>
        <begin position="332"/>
        <end position="352"/>
    </location>
</feature>
<evidence type="ECO:0000256" key="1">
    <source>
        <dbReference type="ARBA" id="ARBA00004651"/>
    </source>
</evidence>
<dbReference type="InterPro" id="IPR007348">
    <property type="entry name" value="CopC_dom"/>
</dbReference>
<dbReference type="AlphaFoldDB" id="A0AA44DGJ9"/>
<evidence type="ECO:0000256" key="6">
    <source>
        <dbReference type="ARBA" id="ARBA00022989"/>
    </source>
</evidence>
<evidence type="ECO:0000256" key="2">
    <source>
        <dbReference type="ARBA" id="ARBA00022475"/>
    </source>
</evidence>
<feature type="domain" description="Copper resistance protein D" evidence="12">
    <location>
        <begin position="360"/>
        <end position="436"/>
    </location>
</feature>
<dbReference type="SUPFAM" id="SSF81296">
    <property type="entry name" value="E set domains"/>
    <property type="match status" value="1"/>
</dbReference>
<keyword evidence="2" id="KW-1003">Cell membrane</keyword>
<evidence type="ECO:0000313" key="14">
    <source>
        <dbReference type="Proteomes" id="UP000570003"/>
    </source>
</evidence>
<feature type="compositionally biased region" description="Low complexity" evidence="9">
    <location>
        <begin position="469"/>
        <end position="480"/>
    </location>
</feature>
<evidence type="ECO:0000259" key="12">
    <source>
        <dbReference type="Pfam" id="PF05425"/>
    </source>
</evidence>
<evidence type="ECO:0000256" key="7">
    <source>
        <dbReference type="ARBA" id="ARBA00023008"/>
    </source>
</evidence>
<dbReference type="InterPro" id="IPR014755">
    <property type="entry name" value="Cu-Rt/internalin_Ig-like"/>
</dbReference>
<reference evidence="13 14" key="1">
    <citation type="submission" date="2020-04" db="EMBL/GenBank/DDBJ databases">
        <title>MicrobeNet Type strains.</title>
        <authorList>
            <person name="Nicholson A.C."/>
        </authorList>
    </citation>
    <scope>NUCLEOTIDE SEQUENCE [LARGE SCALE GENOMIC DNA]</scope>
    <source>
        <strain evidence="13 14">DSM 40738</strain>
    </source>
</reference>
<keyword evidence="7" id="KW-0186">Copper</keyword>
<protein>
    <submittedName>
        <fullName evidence="13">Copper resistance protein CopC/CopD</fullName>
    </submittedName>
</protein>
<evidence type="ECO:0000256" key="5">
    <source>
        <dbReference type="ARBA" id="ARBA00022729"/>
    </source>
</evidence>
<keyword evidence="14" id="KW-1185">Reference proteome</keyword>
<evidence type="ECO:0000259" key="11">
    <source>
        <dbReference type="Pfam" id="PF04234"/>
    </source>
</evidence>
<keyword evidence="5" id="KW-0732">Signal</keyword>
<dbReference type="PANTHER" id="PTHR34820:SF4">
    <property type="entry name" value="INNER MEMBRANE PROTEIN YEBZ"/>
    <property type="match status" value="1"/>
</dbReference>
<dbReference type="RefSeq" id="WP_168440619.1">
    <property type="nucleotide sequence ID" value="NZ_JAAXOU010000349.1"/>
</dbReference>
<feature type="transmembrane region" description="Helical" evidence="10">
    <location>
        <begin position="396"/>
        <end position="415"/>
    </location>
</feature>
<dbReference type="Proteomes" id="UP000570003">
    <property type="component" value="Unassembled WGS sequence"/>
</dbReference>
<evidence type="ECO:0000256" key="4">
    <source>
        <dbReference type="ARBA" id="ARBA00022723"/>
    </source>
</evidence>
<evidence type="ECO:0000256" key="8">
    <source>
        <dbReference type="ARBA" id="ARBA00023136"/>
    </source>
</evidence>
<evidence type="ECO:0000256" key="10">
    <source>
        <dbReference type="SAM" id="Phobius"/>
    </source>
</evidence>
<dbReference type="GO" id="GO:0006825">
    <property type="term" value="P:copper ion transport"/>
    <property type="evidence" value="ECO:0007669"/>
    <property type="project" value="InterPro"/>
</dbReference>
<keyword evidence="6 10" id="KW-1133">Transmembrane helix</keyword>
<feature type="domain" description="CopC" evidence="11">
    <location>
        <begin position="51"/>
        <end position="148"/>
    </location>
</feature>
<feature type="non-terminal residue" evidence="13">
    <location>
        <position position="480"/>
    </location>
</feature>
<dbReference type="Pfam" id="PF05425">
    <property type="entry name" value="CopD"/>
    <property type="match status" value="1"/>
</dbReference>
<keyword evidence="3 10" id="KW-0812">Transmembrane</keyword>
<feature type="transmembrane region" description="Helical" evidence="10">
    <location>
        <begin position="258"/>
        <end position="280"/>
    </location>
</feature>
<feature type="transmembrane region" description="Helical" evidence="10">
    <location>
        <begin position="177"/>
        <end position="197"/>
    </location>
</feature>
<keyword evidence="8 10" id="KW-0472">Membrane</keyword>
<proteinExistence type="predicted"/>
<evidence type="ECO:0000313" key="13">
    <source>
        <dbReference type="EMBL" id="NKY16397.1"/>
    </source>
</evidence>
<feature type="transmembrane region" description="Helical" evidence="10">
    <location>
        <begin position="292"/>
        <end position="312"/>
    </location>
</feature>
<dbReference type="GO" id="GO:0005886">
    <property type="term" value="C:plasma membrane"/>
    <property type="evidence" value="ECO:0007669"/>
    <property type="project" value="UniProtKB-SubCell"/>
</dbReference>
<evidence type="ECO:0000256" key="3">
    <source>
        <dbReference type="ARBA" id="ARBA00022692"/>
    </source>
</evidence>
<name>A0AA44DGJ9_STRE0</name>
<dbReference type="GO" id="GO:0046688">
    <property type="term" value="P:response to copper ion"/>
    <property type="evidence" value="ECO:0007669"/>
    <property type="project" value="InterPro"/>
</dbReference>
<dbReference type="PANTHER" id="PTHR34820">
    <property type="entry name" value="INNER MEMBRANE PROTEIN YEBZ"/>
    <property type="match status" value="1"/>
</dbReference>
<dbReference type="GO" id="GO:0005507">
    <property type="term" value="F:copper ion binding"/>
    <property type="evidence" value="ECO:0007669"/>
    <property type="project" value="InterPro"/>
</dbReference>
<dbReference type="GO" id="GO:0042597">
    <property type="term" value="C:periplasmic space"/>
    <property type="evidence" value="ECO:0007669"/>
    <property type="project" value="InterPro"/>
</dbReference>
<dbReference type="EMBL" id="JAAXOU010000349">
    <property type="protein sequence ID" value="NKY16397.1"/>
    <property type="molecule type" value="Genomic_DNA"/>
</dbReference>
<comment type="subcellular location">
    <subcellularLocation>
        <location evidence="1">Cell membrane</location>
        <topology evidence="1">Multi-pass membrane protein</topology>
    </subcellularLocation>
</comment>
<feature type="transmembrane region" description="Helical" evidence="10">
    <location>
        <begin position="364"/>
        <end position="384"/>
    </location>
</feature>
<feature type="region of interest" description="Disordered" evidence="9">
    <location>
        <begin position="429"/>
        <end position="480"/>
    </location>
</feature>
<dbReference type="InterPro" id="IPR014756">
    <property type="entry name" value="Ig_E-set"/>
</dbReference>
<feature type="transmembrane region" description="Helical" evidence="10">
    <location>
        <begin position="209"/>
        <end position="227"/>
    </location>
</feature>
<dbReference type="InterPro" id="IPR008457">
    <property type="entry name" value="Cu-R_CopD_dom"/>
</dbReference>
<accession>A0AA44DGJ9</accession>
<dbReference type="Gene3D" id="2.60.40.1220">
    <property type="match status" value="1"/>
</dbReference>
<organism evidence="13 14">
    <name type="scientific">Streptomyces somaliensis (strain ATCC 33201 / DSM 40738 / JCM 12659 / KCTC 9044 / NCTC 11332 / NRRL B-12077 / IP 733)</name>
    <dbReference type="NCBI Taxonomy" id="1134445"/>
    <lineage>
        <taxon>Bacteria</taxon>
        <taxon>Bacillati</taxon>
        <taxon>Actinomycetota</taxon>
        <taxon>Actinomycetes</taxon>
        <taxon>Kitasatosporales</taxon>
        <taxon>Streptomycetaceae</taxon>
        <taxon>Streptomyces</taxon>
    </lineage>
</organism>
<dbReference type="InterPro" id="IPR032694">
    <property type="entry name" value="CopC/D"/>
</dbReference>
<keyword evidence="4" id="KW-0479">Metal-binding</keyword>
<gene>
    <name evidence="13" type="ORF">HGA06_20360</name>
</gene>
<sequence>MTAPSPRPRAAARPVCGRPPARWTTAHRVLALLLSAAALLGTVLSGAASAHSVLTGSDPADGAVVATAPHRVTLTFSERVALGDDDVRVLEPSGRRADGGELRDLCSGSVVRYGVDLRDGLPEGTYTVAWRAVSADGHPISGAFTFSIGEPSGTKAVLPRQEPGGGLVGLLYDAGRYVSYGGFVVMAGGSAFVLVCWPRGASVRPVRRLVACGWVAFTGATLALLVLRGPYTGAGGPADALDAGVLREVLGTAAGAALASRLLLAGVAGLLVAMLFGPYARPAEPGARRGRTYGPAAGWAVVAVGTAGTWALSEHASTGVQTGLAVPLDVLHLLAVAGWLGGLATLVVALYREPSVERDAVGRYSRLAAGCVAVLVATGLYQSWRQVGTWTALTGTAYGRLLLVKVVLVAVLLGVGRMSRRRTRRLAETAVLPGSAEDGGPRREDADASPGNAADPVPAAPGNAADPVRAAQLARQRAAV</sequence>
<comment type="caution">
    <text evidence="13">The sequence shown here is derived from an EMBL/GenBank/DDBJ whole genome shotgun (WGS) entry which is preliminary data.</text>
</comment>
<evidence type="ECO:0000256" key="9">
    <source>
        <dbReference type="SAM" id="MobiDB-lite"/>
    </source>
</evidence>
<dbReference type="Pfam" id="PF04234">
    <property type="entry name" value="CopC"/>
    <property type="match status" value="1"/>
</dbReference>